<accession>A0A0F9IUX8</accession>
<proteinExistence type="predicted"/>
<evidence type="ECO:0000313" key="2">
    <source>
        <dbReference type="EMBL" id="KKM61133.1"/>
    </source>
</evidence>
<sequence length="337" mass="37900">SMGHAGGSGGAGRTHDKPIQYTLWDRKSGKLRKRTGPAWGTPEARVFWKKLRDGIRPVLKKRKLEKSLMYGLIGDARPTKIAMDDVTDADKTAKWAIHSHYYCLNWKGYDIGMGIALWGIHLNIVDPVPGGKTYGYGWQGKSWLAYYPREFALTSPIVEHRYKLEMWMGAYSLFEVKHKGTTRTACGLGRIGADCWKVLKDRPRRPPTSLAGRYPESYWGQLNLNYCIPHILGKGRDGPVPTVRSEAFREGIQEVEARVFIEKAIVDKAANAKLGPELAKRCRDMLDDRIRMANRGGGARKDHRQGKMVGPTVPPDWPAKSELLFRTAAEVAAKLRD</sequence>
<reference evidence="2" key="1">
    <citation type="journal article" date="2015" name="Nature">
        <title>Complex archaea that bridge the gap between prokaryotes and eukaryotes.</title>
        <authorList>
            <person name="Spang A."/>
            <person name="Saw J.H."/>
            <person name="Jorgensen S.L."/>
            <person name="Zaremba-Niedzwiedzka K."/>
            <person name="Martijn J."/>
            <person name="Lind A.E."/>
            <person name="van Eijk R."/>
            <person name="Schleper C."/>
            <person name="Guy L."/>
            <person name="Ettema T.J."/>
        </authorList>
    </citation>
    <scope>NUCLEOTIDE SEQUENCE</scope>
</reference>
<protein>
    <submittedName>
        <fullName evidence="2">Uncharacterized protein</fullName>
    </submittedName>
</protein>
<comment type="caution">
    <text evidence="2">The sequence shown here is derived from an EMBL/GenBank/DDBJ whole genome shotgun (WGS) entry which is preliminary data.</text>
</comment>
<name>A0A0F9IUX8_9ZZZZ</name>
<organism evidence="2">
    <name type="scientific">marine sediment metagenome</name>
    <dbReference type="NCBI Taxonomy" id="412755"/>
    <lineage>
        <taxon>unclassified sequences</taxon>
        <taxon>metagenomes</taxon>
        <taxon>ecological metagenomes</taxon>
    </lineage>
</organism>
<feature type="non-terminal residue" evidence="2">
    <location>
        <position position="1"/>
    </location>
</feature>
<dbReference type="AlphaFoldDB" id="A0A0F9IUX8"/>
<dbReference type="EMBL" id="LAZR01011545">
    <property type="protein sequence ID" value="KKM61133.1"/>
    <property type="molecule type" value="Genomic_DNA"/>
</dbReference>
<feature type="region of interest" description="Disordered" evidence="1">
    <location>
        <begin position="294"/>
        <end position="313"/>
    </location>
</feature>
<evidence type="ECO:0000256" key="1">
    <source>
        <dbReference type="SAM" id="MobiDB-lite"/>
    </source>
</evidence>
<gene>
    <name evidence="2" type="ORF">LCGC14_1534760</name>
</gene>